<comment type="caution">
    <text evidence="2">The sequence shown here is derived from an EMBL/GenBank/DDBJ whole genome shotgun (WGS) entry which is preliminary data.</text>
</comment>
<protein>
    <recommendedName>
        <fullName evidence="4">Secreted protein (Por secretion system target)</fullName>
    </recommendedName>
</protein>
<dbReference type="RefSeq" id="WP_022603126.1">
    <property type="nucleotide sequence ID" value="NZ_KI440835.1"/>
</dbReference>
<dbReference type="EMBL" id="RBXN01000004">
    <property type="protein sequence ID" value="RKT58464.1"/>
    <property type="molecule type" value="Genomic_DNA"/>
</dbReference>
<accession>A0A495WBD1</accession>
<gene>
    <name evidence="2" type="ORF">BC742_1550</name>
</gene>
<dbReference type="Proteomes" id="UP000269493">
    <property type="component" value="Unassembled WGS sequence"/>
</dbReference>
<evidence type="ECO:0000256" key="1">
    <source>
        <dbReference type="SAM" id="SignalP"/>
    </source>
</evidence>
<feature type="signal peptide" evidence="1">
    <location>
        <begin position="1"/>
        <end position="20"/>
    </location>
</feature>
<dbReference type="AlphaFoldDB" id="A0A495WBD1"/>
<evidence type="ECO:0000313" key="3">
    <source>
        <dbReference type="Proteomes" id="UP000269493"/>
    </source>
</evidence>
<organism evidence="2 3">
    <name type="scientific">Coprobacter fastidiosus NSB1 = JCM 33896</name>
    <dbReference type="NCBI Taxonomy" id="1349822"/>
    <lineage>
        <taxon>Bacteria</taxon>
        <taxon>Pseudomonadati</taxon>
        <taxon>Bacteroidota</taxon>
        <taxon>Bacteroidia</taxon>
        <taxon>Bacteroidales</taxon>
        <taxon>Barnesiellaceae</taxon>
        <taxon>Coprobacter</taxon>
    </lineage>
</organism>
<proteinExistence type="predicted"/>
<sequence length="278" mass="29974">MKNRLLLLSVFLLAGVISKAQNLITNGDFENSDGWIVASQMVRGDAAIVDHSPDLPLEDGGSKTMRLHGNSNILTTAKTYYRRDEIAAAVEKQVYTLTFWAKGKNAEMDIYLALVGKNAAGANKVDLGNGVFTIPADDVWRKYTKVLDYSSGKVMAGTVTDVLEETEWDFTQPFTFRIGIAGPQDMTGKNAYVALDNVSIVAGNASGIKSYSDNCSGEIYGSSSGIVVNGIEGKVSFYTATGSLVKSAYVDGSSSVFDLPQGVYLVQMNGNKVYRVIR</sequence>
<name>A0A495WBD1_9BACT</name>
<reference evidence="2 3" key="1">
    <citation type="submission" date="2018-10" db="EMBL/GenBank/DDBJ databases">
        <title>Genomic Encyclopedia of Archaeal and Bacterial Type Strains, Phase II (KMG-II): from individual species to whole genera.</title>
        <authorList>
            <person name="Goeker M."/>
        </authorList>
    </citation>
    <scope>NUCLEOTIDE SEQUENCE [LARGE SCALE GENOMIC DNA]</scope>
    <source>
        <strain evidence="2 3">NSB1</strain>
    </source>
</reference>
<keyword evidence="3" id="KW-1185">Reference proteome</keyword>
<dbReference type="Gene3D" id="2.60.120.260">
    <property type="entry name" value="Galactose-binding domain-like"/>
    <property type="match status" value="1"/>
</dbReference>
<keyword evidence="1" id="KW-0732">Signal</keyword>
<dbReference type="GeneID" id="92928642"/>
<evidence type="ECO:0000313" key="2">
    <source>
        <dbReference type="EMBL" id="RKT58464.1"/>
    </source>
</evidence>
<evidence type="ECO:0008006" key="4">
    <source>
        <dbReference type="Google" id="ProtNLM"/>
    </source>
</evidence>
<feature type="chain" id="PRO_5019758936" description="Secreted protein (Por secretion system target)" evidence="1">
    <location>
        <begin position="21"/>
        <end position="278"/>
    </location>
</feature>